<dbReference type="PANTHER" id="PTHR12121:SF36">
    <property type="entry name" value="ENDONUCLEASE_EXONUCLEASE_PHOSPHATASE DOMAIN-CONTAINING PROTEIN"/>
    <property type="match status" value="1"/>
</dbReference>
<dbReference type="InterPro" id="IPR050410">
    <property type="entry name" value="CCR4/nocturin_mRNA_transcr"/>
</dbReference>
<gene>
    <name evidence="3" type="ORF">ACFSYC_13600</name>
</gene>
<comment type="caution">
    <text evidence="3">The sequence shown here is derived from an EMBL/GenBank/DDBJ whole genome shotgun (WGS) entry which is preliminary data.</text>
</comment>
<dbReference type="CDD" id="cd09083">
    <property type="entry name" value="EEP-1"/>
    <property type="match status" value="1"/>
</dbReference>
<dbReference type="SUPFAM" id="SSF56219">
    <property type="entry name" value="DNase I-like"/>
    <property type="match status" value="1"/>
</dbReference>
<evidence type="ECO:0000259" key="2">
    <source>
        <dbReference type="Pfam" id="PF03372"/>
    </source>
</evidence>
<dbReference type="Proteomes" id="UP001597601">
    <property type="component" value="Unassembled WGS sequence"/>
</dbReference>
<organism evidence="3 4">
    <name type="scientific">Mucilaginibacter antarcticus</name>
    <dbReference type="NCBI Taxonomy" id="1855725"/>
    <lineage>
        <taxon>Bacteria</taxon>
        <taxon>Pseudomonadati</taxon>
        <taxon>Bacteroidota</taxon>
        <taxon>Sphingobacteriia</taxon>
        <taxon>Sphingobacteriales</taxon>
        <taxon>Sphingobacteriaceae</taxon>
        <taxon>Mucilaginibacter</taxon>
    </lineage>
</organism>
<accession>A0ABW5XSG1</accession>
<feature type="signal peptide" evidence="1">
    <location>
        <begin position="1"/>
        <end position="20"/>
    </location>
</feature>
<sequence>MKKILYTILICLLASSFTFAQNQLKIATYNVRYDNKDDSLKGNGWKDRYPVIAQLIQFNDFDVFGTQEAKFHQLNNLMSVLPGYKWIGIGRDDGKQAGEHSAIFYKADKFKILKQGNFWLSTITNRPNKGWDAALPRICTWAQFQDIKTGFKFYFFNLHMDHVGVQARKESVHLVLAKIKEMAPGQASIFTGDFNVDQRNESYAEVLSTGILKDTYDLAPIKYAQSNSFNAFKVDQPGDARIDHIFVTKDFDVRRYAILTNTYHGKVPSDHYPVVAIMNYK</sequence>
<dbReference type="Gene3D" id="3.60.10.10">
    <property type="entry name" value="Endonuclease/exonuclease/phosphatase"/>
    <property type="match status" value="1"/>
</dbReference>
<evidence type="ECO:0000313" key="4">
    <source>
        <dbReference type="Proteomes" id="UP001597601"/>
    </source>
</evidence>
<dbReference type="InterPro" id="IPR036691">
    <property type="entry name" value="Endo/exonu/phosph_ase_sf"/>
</dbReference>
<reference evidence="4" key="1">
    <citation type="journal article" date="2019" name="Int. J. Syst. Evol. Microbiol.">
        <title>The Global Catalogue of Microorganisms (GCM) 10K type strain sequencing project: providing services to taxonomists for standard genome sequencing and annotation.</title>
        <authorList>
            <consortium name="The Broad Institute Genomics Platform"/>
            <consortium name="The Broad Institute Genome Sequencing Center for Infectious Disease"/>
            <person name="Wu L."/>
            <person name="Ma J."/>
        </authorList>
    </citation>
    <scope>NUCLEOTIDE SEQUENCE [LARGE SCALE GENOMIC DNA]</scope>
    <source>
        <strain evidence="4">KCTC 52232</strain>
    </source>
</reference>
<dbReference type="GO" id="GO:0004519">
    <property type="term" value="F:endonuclease activity"/>
    <property type="evidence" value="ECO:0007669"/>
    <property type="project" value="UniProtKB-KW"/>
</dbReference>
<dbReference type="InterPro" id="IPR005135">
    <property type="entry name" value="Endo/exonuclease/phosphatase"/>
</dbReference>
<dbReference type="RefSeq" id="WP_377128590.1">
    <property type="nucleotide sequence ID" value="NZ_JBHUON010000016.1"/>
</dbReference>
<keyword evidence="1" id="KW-0732">Signal</keyword>
<evidence type="ECO:0000313" key="3">
    <source>
        <dbReference type="EMBL" id="MFD2865728.1"/>
    </source>
</evidence>
<protein>
    <submittedName>
        <fullName evidence="3">Endonuclease/exonuclease/phosphatase family protein</fullName>
    </submittedName>
</protein>
<feature type="chain" id="PRO_5047266801" evidence="1">
    <location>
        <begin position="21"/>
        <end position="281"/>
    </location>
</feature>
<dbReference type="EMBL" id="JBHUON010000016">
    <property type="protein sequence ID" value="MFD2865728.1"/>
    <property type="molecule type" value="Genomic_DNA"/>
</dbReference>
<name>A0ABW5XSG1_9SPHI</name>
<keyword evidence="3" id="KW-0255">Endonuclease</keyword>
<feature type="domain" description="Endonuclease/exonuclease/phosphatase" evidence="2">
    <location>
        <begin position="27"/>
        <end position="271"/>
    </location>
</feature>
<dbReference type="PANTHER" id="PTHR12121">
    <property type="entry name" value="CARBON CATABOLITE REPRESSOR PROTEIN 4"/>
    <property type="match status" value="1"/>
</dbReference>
<keyword evidence="3" id="KW-0540">Nuclease</keyword>
<keyword evidence="4" id="KW-1185">Reference proteome</keyword>
<proteinExistence type="predicted"/>
<dbReference type="Pfam" id="PF03372">
    <property type="entry name" value="Exo_endo_phos"/>
    <property type="match status" value="1"/>
</dbReference>
<evidence type="ECO:0000256" key="1">
    <source>
        <dbReference type="SAM" id="SignalP"/>
    </source>
</evidence>
<keyword evidence="3" id="KW-0378">Hydrolase</keyword>